<dbReference type="STRING" id="6280.A0A0N4TAG8"/>
<dbReference type="EMBL" id="UZAD01003322">
    <property type="protein sequence ID" value="VDN86355.1"/>
    <property type="molecule type" value="Genomic_DNA"/>
</dbReference>
<sequence length="186" mass="21268">MIGIWKAEVNGTRSRTIDYVTDFEGISYTEILTITVADVLVFGKPSINFTSIAINRNDSTDQHIHYGFFTISPNPDGKPLVALITASNLGQIMIEEGELRSNSIQLTPVYRSVLSYTANSLPLERDEERSYQSDNSVQEESFYFQLHRTFSRTDKRLVQSLTKKDLDGRNRSISKRYDKIVNIEYL</sequence>
<dbReference type="PANTHER" id="PTHR15854">
    <property type="entry name" value="THAP4 PROTEIN"/>
    <property type="match status" value="1"/>
</dbReference>
<feature type="domain" description="THAP4-like heme-binding" evidence="2">
    <location>
        <begin position="1"/>
        <end position="114"/>
    </location>
</feature>
<name>A0A0N4TAG8_BRUPA</name>
<dbReference type="WBParaSite" id="BPAG_0000520501-mRNA-1">
    <property type="protein sequence ID" value="BPAG_0000520501-mRNA-1"/>
    <property type="gene ID" value="BPAG_0000520501"/>
</dbReference>
<comment type="catalytic activity">
    <reaction evidence="1">
        <text>peroxynitrite = nitrate</text>
        <dbReference type="Rhea" id="RHEA:63116"/>
        <dbReference type="ChEBI" id="CHEBI:17632"/>
        <dbReference type="ChEBI" id="CHEBI:25941"/>
    </reaction>
    <physiologicalReaction direction="left-to-right" evidence="1">
        <dbReference type="Rhea" id="RHEA:63117"/>
    </physiologicalReaction>
</comment>
<dbReference type="SUPFAM" id="SSF50814">
    <property type="entry name" value="Lipocalins"/>
    <property type="match status" value="1"/>
</dbReference>
<reference evidence="3 4" key="2">
    <citation type="submission" date="2018-11" db="EMBL/GenBank/DDBJ databases">
        <authorList>
            <consortium name="Pathogen Informatics"/>
        </authorList>
    </citation>
    <scope>NUCLEOTIDE SEQUENCE [LARGE SCALE GENOMIC DNA]</scope>
</reference>
<keyword evidence="4" id="KW-1185">Reference proteome</keyword>
<dbReference type="Gene3D" id="2.40.128.20">
    <property type="match status" value="1"/>
</dbReference>
<reference evidence="5" key="1">
    <citation type="submission" date="2017-02" db="UniProtKB">
        <authorList>
            <consortium name="WormBaseParasite"/>
        </authorList>
    </citation>
    <scope>IDENTIFICATION</scope>
</reference>
<dbReference type="PANTHER" id="PTHR15854:SF4">
    <property type="entry name" value="PEROXYNITRITE ISOMERASE THAP4"/>
    <property type="match status" value="1"/>
</dbReference>
<protein>
    <submittedName>
        <fullName evidence="5">THAP4_heme-bd domain-containing protein</fullName>
    </submittedName>
</protein>
<proteinExistence type="predicted"/>
<evidence type="ECO:0000256" key="1">
    <source>
        <dbReference type="ARBA" id="ARBA00036993"/>
    </source>
</evidence>
<evidence type="ECO:0000313" key="5">
    <source>
        <dbReference type="WBParaSite" id="BPAG_0000520501-mRNA-1"/>
    </source>
</evidence>
<evidence type="ECO:0000313" key="3">
    <source>
        <dbReference type="EMBL" id="VDN86355.1"/>
    </source>
</evidence>
<dbReference type="Pfam" id="PF08768">
    <property type="entry name" value="THAP4_heme-bd"/>
    <property type="match status" value="1"/>
</dbReference>
<dbReference type="InterPro" id="IPR014878">
    <property type="entry name" value="THAP4-like_heme-bd"/>
</dbReference>
<accession>A0A0N4TAG8</accession>
<dbReference type="CDD" id="cd07828">
    <property type="entry name" value="lipocalin_heme-bd-THAP4-like"/>
    <property type="match status" value="1"/>
</dbReference>
<dbReference type="AlphaFoldDB" id="A0A0N4TAG8"/>
<dbReference type="InterPro" id="IPR012674">
    <property type="entry name" value="Calycin"/>
</dbReference>
<organism evidence="5">
    <name type="scientific">Brugia pahangi</name>
    <name type="common">Filarial nematode worm</name>
    <dbReference type="NCBI Taxonomy" id="6280"/>
    <lineage>
        <taxon>Eukaryota</taxon>
        <taxon>Metazoa</taxon>
        <taxon>Ecdysozoa</taxon>
        <taxon>Nematoda</taxon>
        <taxon>Chromadorea</taxon>
        <taxon>Rhabditida</taxon>
        <taxon>Spirurina</taxon>
        <taxon>Spiruromorpha</taxon>
        <taxon>Filarioidea</taxon>
        <taxon>Onchocercidae</taxon>
        <taxon>Brugia</taxon>
    </lineage>
</organism>
<dbReference type="Proteomes" id="UP000278627">
    <property type="component" value="Unassembled WGS sequence"/>
</dbReference>
<gene>
    <name evidence="3" type="ORF">BPAG_LOCUS5169</name>
</gene>
<evidence type="ECO:0000313" key="4">
    <source>
        <dbReference type="Proteomes" id="UP000278627"/>
    </source>
</evidence>
<evidence type="ECO:0000259" key="2">
    <source>
        <dbReference type="Pfam" id="PF08768"/>
    </source>
</evidence>
<dbReference type="InterPro" id="IPR045165">
    <property type="entry name" value="Nitrobindin"/>
</dbReference>